<reference evidence="3" key="2">
    <citation type="submission" date="2025-08" db="UniProtKB">
        <authorList>
            <consortium name="RefSeq"/>
        </authorList>
    </citation>
    <scope>IDENTIFICATION</scope>
    <source>
        <tissue evidence="3">Etiolated seedlings</tissue>
    </source>
</reference>
<evidence type="ECO:0000313" key="2">
    <source>
        <dbReference type="Proteomes" id="UP000087171"/>
    </source>
</evidence>
<dbReference type="RefSeq" id="XP_004488008.3">
    <property type="nucleotide sequence ID" value="XM_004487951.3"/>
</dbReference>
<proteinExistence type="predicted"/>
<dbReference type="Proteomes" id="UP000087171">
    <property type="component" value="Chromosome Ca1"/>
</dbReference>
<name>A0A1S2XEA3_CICAR</name>
<sequence>MAATSDEEMEALLSTFNQIYEDVKNDVSEIQSLKSKHSSELKLRESLQITCNNLKKENEELAKLYSESLKNVAHQLDFQEKCMNLKEELERSNNEVISKEDGHRTALKLLQQEYDEKIATLETQLK</sequence>
<dbReference type="OrthoDB" id="1932629at2759"/>
<dbReference type="eggNOG" id="ENOG502RBMV">
    <property type="taxonomic scope" value="Eukaryota"/>
</dbReference>
<keyword evidence="2" id="KW-1185">Reference proteome</keyword>
<dbReference type="KEGG" id="cam:101489342"/>
<protein>
    <submittedName>
        <fullName evidence="3">Protein At-4/1</fullName>
    </submittedName>
</protein>
<dbReference type="PaxDb" id="3827-XP_004488008.1"/>
<accession>A0A1S2XEA3</accession>
<feature type="coiled-coil region" evidence="1">
    <location>
        <begin position="44"/>
        <end position="95"/>
    </location>
</feature>
<dbReference type="GeneID" id="101489342"/>
<reference evidence="2" key="1">
    <citation type="journal article" date="2013" name="Nat. Biotechnol.">
        <title>Draft genome sequence of chickpea (Cicer arietinum) provides a resource for trait improvement.</title>
        <authorList>
            <person name="Varshney R.K."/>
            <person name="Song C."/>
            <person name="Saxena R.K."/>
            <person name="Azam S."/>
            <person name="Yu S."/>
            <person name="Sharpe A.G."/>
            <person name="Cannon S."/>
            <person name="Baek J."/>
            <person name="Rosen B.D."/>
            <person name="Tar'an B."/>
            <person name="Millan T."/>
            <person name="Zhang X."/>
            <person name="Ramsay L.D."/>
            <person name="Iwata A."/>
            <person name="Wang Y."/>
            <person name="Nelson W."/>
            <person name="Farmer A.D."/>
            <person name="Gaur P.M."/>
            <person name="Soderlund C."/>
            <person name="Penmetsa R.V."/>
            <person name="Xu C."/>
            <person name="Bharti A.K."/>
            <person name="He W."/>
            <person name="Winter P."/>
            <person name="Zhao S."/>
            <person name="Hane J.K."/>
            <person name="Carrasquilla-Garcia N."/>
            <person name="Condie J.A."/>
            <person name="Upadhyaya H.D."/>
            <person name="Luo M.C."/>
            <person name="Thudi M."/>
            <person name="Gowda C.L."/>
            <person name="Singh N.P."/>
            <person name="Lichtenzveig J."/>
            <person name="Gali K.K."/>
            <person name="Rubio J."/>
            <person name="Nadarajan N."/>
            <person name="Dolezel J."/>
            <person name="Bansal K.C."/>
            <person name="Xu X."/>
            <person name="Edwards D."/>
            <person name="Zhang G."/>
            <person name="Kahl G."/>
            <person name="Gil J."/>
            <person name="Singh K.B."/>
            <person name="Datta S.K."/>
            <person name="Jackson S.A."/>
            <person name="Wang J."/>
            <person name="Cook D.R."/>
        </authorList>
    </citation>
    <scope>NUCLEOTIDE SEQUENCE [LARGE SCALE GENOMIC DNA]</scope>
    <source>
        <strain evidence="2">cv. CDC Frontier</strain>
    </source>
</reference>
<keyword evidence="1" id="KW-0175">Coiled coil</keyword>
<organism evidence="2 3">
    <name type="scientific">Cicer arietinum</name>
    <name type="common">Chickpea</name>
    <name type="synonym">Garbanzo</name>
    <dbReference type="NCBI Taxonomy" id="3827"/>
    <lineage>
        <taxon>Eukaryota</taxon>
        <taxon>Viridiplantae</taxon>
        <taxon>Streptophyta</taxon>
        <taxon>Embryophyta</taxon>
        <taxon>Tracheophyta</taxon>
        <taxon>Spermatophyta</taxon>
        <taxon>Magnoliopsida</taxon>
        <taxon>eudicotyledons</taxon>
        <taxon>Gunneridae</taxon>
        <taxon>Pentapetalae</taxon>
        <taxon>rosids</taxon>
        <taxon>fabids</taxon>
        <taxon>Fabales</taxon>
        <taxon>Fabaceae</taxon>
        <taxon>Papilionoideae</taxon>
        <taxon>50 kb inversion clade</taxon>
        <taxon>NPAAA clade</taxon>
        <taxon>Hologalegina</taxon>
        <taxon>IRL clade</taxon>
        <taxon>Cicereae</taxon>
        <taxon>Cicer</taxon>
    </lineage>
</organism>
<dbReference type="AlphaFoldDB" id="A0A1S2XEA3"/>
<evidence type="ECO:0000256" key="1">
    <source>
        <dbReference type="SAM" id="Coils"/>
    </source>
</evidence>
<gene>
    <name evidence="3" type="primary">LOC101489342</name>
</gene>
<evidence type="ECO:0000313" key="3">
    <source>
        <dbReference type="RefSeq" id="XP_004488008.3"/>
    </source>
</evidence>